<proteinExistence type="predicted"/>
<evidence type="ECO:0000313" key="2">
    <source>
        <dbReference type="EMBL" id="SMF77919.1"/>
    </source>
</evidence>
<evidence type="ECO:0000313" key="3">
    <source>
        <dbReference type="Proteomes" id="UP000192907"/>
    </source>
</evidence>
<evidence type="ECO:0000256" key="1">
    <source>
        <dbReference type="SAM" id="MobiDB-lite"/>
    </source>
</evidence>
<dbReference type="EMBL" id="FWZT01000032">
    <property type="protein sequence ID" value="SMF77919.1"/>
    <property type="molecule type" value="Genomic_DNA"/>
</dbReference>
<dbReference type="STRING" id="1513793.SAMN06296036_1324"/>
<keyword evidence="3" id="KW-1185">Reference proteome</keyword>
<reference evidence="3" key="1">
    <citation type="submission" date="2017-04" db="EMBL/GenBank/DDBJ databases">
        <authorList>
            <person name="Varghese N."/>
            <person name="Submissions S."/>
        </authorList>
    </citation>
    <scope>NUCLEOTIDE SEQUENCE [LARGE SCALE GENOMIC DNA]</scope>
    <source>
        <strain evidence="3">RKEM611</strain>
    </source>
</reference>
<dbReference type="Proteomes" id="UP000192907">
    <property type="component" value="Unassembled WGS sequence"/>
</dbReference>
<organism evidence="2 3">
    <name type="scientific">Pseudobacteriovorax antillogorgiicola</name>
    <dbReference type="NCBI Taxonomy" id="1513793"/>
    <lineage>
        <taxon>Bacteria</taxon>
        <taxon>Pseudomonadati</taxon>
        <taxon>Bdellovibrionota</taxon>
        <taxon>Oligoflexia</taxon>
        <taxon>Oligoflexales</taxon>
        <taxon>Pseudobacteriovoracaceae</taxon>
        <taxon>Pseudobacteriovorax</taxon>
    </lineage>
</organism>
<name>A0A1Y6CUG2_9BACT</name>
<protein>
    <submittedName>
        <fullName evidence="2">Uncharacterized protein</fullName>
    </submittedName>
</protein>
<dbReference type="AlphaFoldDB" id="A0A1Y6CUG2"/>
<sequence>MIGTRLVNKTYSTNFGLRPRIRAKLGSRMTNSAPSGGLQVRATLTRLGSKSRPAPLRGTLRDS</sequence>
<dbReference type="RefSeq" id="WP_132325241.1">
    <property type="nucleotide sequence ID" value="NZ_FWZT01000032.1"/>
</dbReference>
<gene>
    <name evidence="2" type="ORF">SAMN06296036_1324</name>
</gene>
<accession>A0A1Y6CUG2</accession>
<feature type="region of interest" description="Disordered" evidence="1">
    <location>
        <begin position="43"/>
        <end position="63"/>
    </location>
</feature>